<dbReference type="GO" id="GO:0016020">
    <property type="term" value="C:membrane"/>
    <property type="evidence" value="ECO:0007669"/>
    <property type="project" value="InterPro"/>
</dbReference>
<evidence type="ECO:0000313" key="5">
    <source>
        <dbReference type="Proteomes" id="UP000595841"/>
    </source>
</evidence>
<dbReference type="Pfam" id="PF00015">
    <property type="entry name" value="MCPsignal"/>
    <property type="match status" value="1"/>
</dbReference>
<dbReference type="PANTHER" id="PTHR32089:SF112">
    <property type="entry name" value="LYSOZYME-LIKE PROTEIN-RELATED"/>
    <property type="match status" value="1"/>
</dbReference>
<proteinExistence type="predicted"/>
<dbReference type="PANTHER" id="PTHR32089">
    <property type="entry name" value="METHYL-ACCEPTING CHEMOTAXIS PROTEIN MCPB"/>
    <property type="match status" value="1"/>
</dbReference>
<sequence length="95" mass="10047">MSLNASIEAARAGETGRGFPVVASEVKKLADQTAMSGKQISEVIKNIQLESEISVNNVLKGEEEVLLGIRSVTEAGKAFEQIELAMSGVTAGWKV</sequence>
<evidence type="ECO:0000256" key="1">
    <source>
        <dbReference type="ARBA" id="ARBA00023224"/>
    </source>
</evidence>
<organism evidence="4 5">
    <name type="scientific">Paenibacillus sonchi</name>
    <dbReference type="NCBI Taxonomy" id="373687"/>
    <lineage>
        <taxon>Bacteria</taxon>
        <taxon>Bacillati</taxon>
        <taxon>Bacillota</taxon>
        <taxon>Bacilli</taxon>
        <taxon>Bacillales</taxon>
        <taxon>Paenibacillaceae</taxon>
        <taxon>Paenibacillus</taxon>
        <taxon>Paenibacillus sonchi group</taxon>
    </lineage>
</organism>
<gene>
    <name evidence="4" type="ORF">JI735_27170</name>
</gene>
<keyword evidence="1 2" id="KW-0807">Transducer</keyword>
<dbReference type="EMBL" id="CP068595">
    <property type="protein sequence ID" value="QQZ60172.1"/>
    <property type="molecule type" value="Genomic_DNA"/>
</dbReference>
<accession>A0A974PBC0</accession>
<dbReference type="InterPro" id="IPR004089">
    <property type="entry name" value="MCPsignal_dom"/>
</dbReference>
<evidence type="ECO:0000313" key="4">
    <source>
        <dbReference type="EMBL" id="QQZ60172.1"/>
    </source>
</evidence>
<dbReference type="SUPFAM" id="SSF58104">
    <property type="entry name" value="Methyl-accepting chemotaxis protein (MCP) signaling domain"/>
    <property type="match status" value="1"/>
</dbReference>
<dbReference type="Proteomes" id="UP000595841">
    <property type="component" value="Chromosome"/>
</dbReference>
<dbReference type="KEGG" id="pson:JI735_27170"/>
<keyword evidence="5" id="KW-1185">Reference proteome</keyword>
<dbReference type="PROSITE" id="PS50111">
    <property type="entry name" value="CHEMOTAXIS_TRANSDUC_2"/>
    <property type="match status" value="1"/>
</dbReference>
<protein>
    <recommendedName>
        <fullName evidence="3">Methyl-accepting transducer domain-containing protein</fullName>
    </recommendedName>
</protein>
<evidence type="ECO:0000256" key="2">
    <source>
        <dbReference type="PROSITE-ProRule" id="PRU00284"/>
    </source>
</evidence>
<dbReference type="AlphaFoldDB" id="A0A974PBC0"/>
<reference evidence="4 5" key="1">
    <citation type="submission" date="2021-01" db="EMBL/GenBank/DDBJ databases">
        <title>Whole genome sequence of Paenibacillus sonchi LMG 24727 for comparative genomics.</title>
        <authorList>
            <person name="Lee G."/>
            <person name="Kim M.-J."/>
            <person name="Lim K."/>
            <person name="Shin J.-H."/>
        </authorList>
    </citation>
    <scope>NUCLEOTIDE SEQUENCE [LARGE SCALE GENOMIC DNA]</scope>
    <source>
        <strain evidence="4 5">LMG 24727</strain>
    </source>
</reference>
<evidence type="ECO:0000259" key="3">
    <source>
        <dbReference type="PROSITE" id="PS50111"/>
    </source>
</evidence>
<dbReference type="GO" id="GO:0007165">
    <property type="term" value="P:signal transduction"/>
    <property type="evidence" value="ECO:0007669"/>
    <property type="project" value="UniProtKB-KW"/>
</dbReference>
<dbReference type="Gene3D" id="1.10.287.950">
    <property type="entry name" value="Methyl-accepting chemotaxis protein"/>
    <property type="match status" value="1"/>
</dbReference>
<name>A0A974PBC0_9BACL</name>
<feature type="domain" description="Methyl-accepting transducer" evidence="3">
    <location>
        <begin position="1"/>
        <end position="95"/>
    </location>
</feature>